<dbReference type="EMBL" id="CP003788">
    <property type="protein sequence ID" value="AFR09622.1"/>
    <property type="molecule type" value="Genomic_DNA"/>
</dbReference>
<reference evidence="2 3" key="1">
    <citation type="journal article" date="2012" name="J. Bacteriol.">
        <title>Whole-Genome Sequence of Nocardiopsis alba Strain ATCC BAA-2165, Associated with Honeybees.</title>
        <authorList>
            <person name="Qiao J."/>
            <person name="Chen L."/>
            <person name="Li Y."/>
            <person name="Wang J."/>
            <person name="Zhang W."/>
            <person name="Chen S."/>
        </authorList>
    </citation>
    <scope>NUCLEOTIDE SEQUENCE [LARGE SCALE GENOMIC DNA]</scope>
    <source>
        <strain evidence="3">ATCC BAA-2165 / BE74</strain>
    </source>
</reference>
<dbReference type="KEGG" id="nal:B005_5349"/>
<protein>
    <submittedName>
        <fullName evidence="2">Uncharacterized protein</fullName>
    </submittedName>
</protein>
<evidence type="ECO:0000256" key="1">
    <source>
        <dbReference type="SAM" id="MobiDB-lite"/>
    </source>
</evidence>
<proteinExistence type="predicted"/>
<feature type="region of interest" description="Disordered" evidence="1">
    <location>
        <begin position="13"/>
        <end position="53"/>
    </location>
</feature>
<accession>J7LGC8</accession>
<sequence length="53" mass="5648">MRIFRFDRGRVRARSGRGSADGGRTRERAAGREGFGGGAGIGLLDTGRRGLPM</sequence>
<organism evidence="2 3">
    <name type="scientific">Nocardiopsis alba (strain ATCC BAA-2165 / BE74)</name>
    <dbReference type="NCBI Taxonomy" id="1205910"/>
    <lineage>
        <taxon>Bacteria</taxon>
        <taxon>Bacillati</taxon>
        <taxon>Actinomycetota</taxon>
        <taxon>Actinomycetes</taxon>
        <taxon>Streptosporangiales</taxon>
        <taxon>Nocardiopsidaceae</taxon>
        <taxon>Nocardiopsis</taxon>
    </lineage>
</organism>
<evidence type="ECO:0000313" key="2">
    <source>
        <dbReference type="EMBL" id="AFR09622.1"/>
    </source>
</evidence>
<dbReference type="HOGENOM" id="CLU_3064004_0_0_11"/>
<gene>
    <name evidence="2" type="ordered locus">B005_5349</name>
</gene>
<name>J7LGC8_NOCAA</name>
<evidence type="ECO:0000313" key="3">
    <source>
        <dbReference type="Proteomes" id="UP000003779"/>
    </source>
</evidence>
<reference evidence="3" key="2">
    <citation type="submission" date="2012-08" db="EMBL/GenBank/DDBJ databases">
        <title>Whole-genome sequence of Nocardiopsis alba strain ATCC BAA-2165 associated with honeybees.</title>
        <authorList>
            <person name="Qiao J."/>
            <person name="Chen L."/>
            <person name="Li Y."/>
            <person name="Wang J."/>
            <person name="Zhang W."/>
            <person name="Chen S."/>
        </authorList>
    </citation>
    <scope>NUCLEOTIDE SEQUENCE [LARGE SCALE GENOMIC DNA]</scope>
    <source>
        <strain evidence="3">ATCC BAA-2165 / BE74</strain>
    </source>
</reference>
<dbReference type="AlphaFoldDB" id="J7LGC8"/>
<dbReference type="STRING" id="1205910.B005_5349"/>
<dbReference type="Proteomes" id="UP000003779">
    <property type="component" value="Chromosome"/>
</dbReference>